<dbReference type="Proteomes" id="UP000528457">
    <property type="component" value="Unassembled WGS sequence"/>
</dbReference>
<evidence type="ECO:0000256" key="2">
    <source>
        <dbReference type="SAM" id="SignalP"/>
    </source>
</evidence>
<dbReference type="RefSeq" id="WP_166843480.1">
    <property type="nucleotide sequence ID" value="NZ_JAAONY010000005.1"/>
</dbReference>
<feature type="signal peptide" evidence="2">
    <location>
        <begin position="1"/>
        <end position="37"/>
    </location>
</feature>
<accession>A0A7X0JYK9</accession>
<proteinExistence type="predicted"/>
<keyword evidence="1" id="KW-0812">Transmembrane</keyword>
<dbReference type="InterPro" id="IPR008020">
    <property type="entry name" value="G8P"/>
</dbReference>
<gene>
    <name evidence="3" type="ORF">HNR48_004156</name>
</gene>
<dbReference type="InParanoid" id="A0A7X0JYK9"/>
<keyword evidence="1" id="KW-0472">Membrane</keyword>
<keyword evidence="2" id="KW-0732">Signal</keyword>
<evidence type="ECO:0000313" key="3">
    <source>
        <dbReference type="EMBL" id="MBB6523841.1"/>
    </source>
</evidence>
<comment type="caution">
    <text evidence="3">The sequence shown here is derived from an EMBL/GenBank/DDBJ whole genome shotgun (WGS) entry which is preliminary data.</text>
</comment>
<organism evidence="3 4">
    <name type="scientific">Pseudoteredinibacter isoporae</name>
    <dbReference type="NCBI Taxonomy" id="570281"/>
    <lineage>
        <taxon>Bacteria</taxon>
        <taxon>Pseudomonadati</taxon>
        <taxon>Pseudomonadota</taxon>
        <taxon>Gammaproteobacteria</taxon>
        <taxon>Cellvibrionales</taxon>
        <taxon>Cellvibrionaceae</taxon>
        <taxon>Pseudoteredinibacter</taxon>
    </lineage>
</organism>
<sequence>MKKLLRKGRNMAQNASRKAGHLALVAGTAVAAGSANAAIDASAVTTEITAGIGIVETIIVAMLGFGVTFLVGRSLYGLVKR</sequence>
<protein>
    <recommendedName>
        <fullName evidence="5">Phage coat protein</fullName>
    </recommendedName>
</protein>
<reference evidence="3 4" key="1">
    <citation type="submission" date="2020-08" db="EMBL/GenBank/DDBJ databases">
        <title>Genomic Encyclopedia of Type Strains, Phase IV (KMG-IV): sequencing the most valuable type-strain genomes for metagenomic binning, comparative biology and taxonomic classification.</title>
        <authorList>
            <person name="Goeker M."/>
        </authorList>
    </citation>
    <scope>NUCLEOTIDE SEQUENCE [LARGE SCALE GENOMIC DNA]</scope>
    <source>
        <strain evidence="3 4">DSM 22368</strain>
    </source>
</reference>
<keyword evidence="1" id="KW-1133">Transmembrane helix</keyword>
<feature type="transmembrane region" description="Helical" evidence="1">
    <location>
        <begin position="47"/>
        <end position="71"/>
    </location>
</feature>
<evidence type="ECO:0000256" key="1">
    <source>
        <dbReference type="SAM" id="Phobius"/>
    </source>
</evidence>
<evidence type="ECO:0008006" key="5">
    <source>
        <dbReference type="Google" id="ProtNLM"/>
    </source>
</evidence>
<dbReference type="Pfam" id="PF05356">
    <property type="entry name" value="Phage_Coat_B"/>
    <property type="match status" value="1"/>
</dbReference>
<dbReference type="AlphaFoldDB" id="A0A7X0JYK9"/>
<evidence type="ECO:0000313" key="4">
    <source>
        <dbReference type="Proteomes" id="UP000528457"/>
    </source>
</evidence>
<keyword evidence="4" id="KW-1185">Reference proteome</keyword>
<feature type="chain" id="PRO_5031328597" description="Phage coat protein" evidence="2">
    <location>
        <begin position="38"/>
        <end position="81"/>
    </location>
</feature>
<dbReference type="EMBL" id="JACHHT010000005">
    <property type="protein sequence ID" value="MBB6523841.1"/>
    <property type="molecule type" value="Genomic_DNA"/>
</dbReference>
<name>A0A7X0JYK9_9GAMM</name>